<proteinExistence type="predicted"/>
<dbReference type="SMART" id="SM00261">
    <property type="entry name" value="FU"/>
    <property type="match status" value="2"/>
</dbReference>
<reference evidence="3" key="1">
    <citation type="journal article" date="2006" name="PLoS Biol.">
        <title>Macronuclear genome sequence of the ciliate Tetrahymena thermophila, a model eukaryote.</title>
        <authorList>
            <person name="Eisen J.A."/>
            <person name="Coyne R.S."/>
            <person name="Wu M."/>
            <person name="Wu D."/>
            <person name="Thiagarajan M."/>
            <person name="Wortman J.R."/>
            <person name="Badger J.H."/>
            <person name="Ren Q."/>
            <person name="Amedeo P."/>
            <person name="Jones K.M."/>
            <person name="Tallon L.J."/>
            <person name="Delcher A.L."/>
            <person name="Salzberg S.L."/>
            <person name="Silva J.C."/>
            <person name="Haas B.J."/>
            <person name="Majoros W.H."/>
            <person name="Farzad M."/>
            <person name="Carlton J.M."/>
            <person name="Smith R.K. Jr."/>
            <person name="Garg J."/>
            <person name="Pearlman R.E."/>
            <person name="Karrer K.M."/>
            <person name="Sun L."/>
            <person name="Manning G."/>
            <person name="Elde N.C."/>
            <person name="Turkewitz A.P."/>
            <person name="Asai D.J."/>
            <person name="Wilkes D.E."/>
            <person name="Wang Y."/>
            <person name="Cai H."/>
            <person name="Collins K."/>
            <person name="Stewart B.A."/>
            <person name="Lee S.R."/>
            <person name="Wilamowska K."/>
            <person name="Weinberg Z."/>
            <person name="Ruzzo W.L."/>
            <person name="Wloga D."/>
            <person name="Gaertig J."/>
            <person name="Frankel J."/>
            <person name="Tsao C.-C."/>
            <person name="Gorovsky M.A."/>
            <person name="Keeling P.J."/>
            <person name="Waller R.F."/>
            <person name="Patron N.J."/>
            <person name="Cherry J.M."/>
            <person name="Stover N.A."/>
            <person name="Krieger C.J."/>
            <person name="del Toro C."/>
            <person name="Ryder H.F."/>
            <person name="Williamson S.C."/>
            <person name="Barbeau R.A."/>
            <person name="Hamilton E.P."/>
            <person name="Orias E."/>
        </authorList>
    </citation>
    <scope>NUCLEOTIDE SEQUENCE [LARGE SCALE GENOMIC DNA]</scope>
    <source>
        <strain evidence="3">SB210</strain>
    </source>
</reference>
<sequence length="408" mass="47188">MNYKIISIIFLCAIKICFCNNCKPNQIYSLIAQSCLQCSNSCNTCFNTSESACVTCEYSLFKSSADSSSCVQKCQKSEFLNENLECVKCQVYGCLECDRNQVCAQCDQNFKLDIANNQCVLMNDVCPLLTNFIQGSSNLKQCNNECPQSFYQNMEALICEETVKCIQIEESQKLTFTQRVKQIKRINEDKYLVAGNACTFALVDNSWKVINIQILQNIADYDQIYTQNGVEYFQESFVIGNYIGCTAGSKLLVMNFQTFEVVSESDTNYDYFVLYLDQINQIVFLQSTQSETLLWYDVINNRVNQYQIDYLRISIFFQTQSNNTATYFMQKYDSSFQIGVLDEKRQFIIQSIDQYNLDSYILLDAKQYNDFLILISTTLNYDYEVIKIDIKQDVLALVQFQFRNAHSK</sequence>
<dbReference type="PROSITE" id="PS51257">
    <property type="entry name" value="PROKAR_LIPOPROTEIN"/>
    <property type="match status" value="1"/>
</dbReference>
<dbReference type="AlphaFoldDB" id="I7M7G8"/>
<dbReference type="GeneID" id="7834549"/>
<dbReference type="InterPro" id="IPR009030">
    <property type="entry name" value="Growth_fac_rcpt_cys_sf"/>
</dbReference>
<evidence type="ECO:0000313" key="2">
    <source>
        <dbReference type="EMBL" id="EAR92973.2"/>
    </source>
</evidence>
<accession>I7M7G8</accession>
<protein>
    <submittedName>
        <fullName evidence="2">Zinc finger protein</fullName>
    </submittedName>
</protein>
<dbReference type="EMBL" id="GG662740">
    <property type="protein sequence ID" value="EAR92973.2"/>
    <property type="molecule type" value="Genomic_DNA"/>
</dbReference>
<gene>
    <name evidence="2" type="ORF">TTHERM_00295860</name>
</gene>
<feature type="signal peptide" evidence="1">
    <location>
        <begin position="1"/>
        <end position="19"/>
    </location>
</feature>
<dbReference type="RefSeq" id="XP_001013218.2">
    <property type="nucleotide sequence ID" value="XM_001013218.2"/>
</dbReference>
<keyword evidence="1" id="KW-0732">Signal</keyword>
<evidence type="ECO:0000256" key="1">
    <source>
        <dbReference type="SAM" id="SignalP"/>
    </source>
</evidence>
<dbReference type="KEGG" id="tet:TTHERM_00295860"/>
<organism evidence="2 3">
    <name type="scientific">Tetrahymena thermophila (strain SB210)</name>
    <dbReference type="NCBI Taxonomy" id="312017"/>
    <lineage>
        <taxon>Eukaryota</taxon>
        <taxon>Sar</taxon>
        <taxon>Alveolata</taxon>
        <taxon>Ciliophora</taxon>
        <taxon>Intramacronucleata</taxon>
        <taxon>Oligohymenophorea</taxon>
        <taxon>Hymenostomatida</taxon>
        <taxon>Tetrahymenina</taxon>
        <taxon>Tetrahymenidae</taxon>
        <taxon>Tetrahymena</taxon>
    </lineage>
</organism>
<keyword evidence="3" id="KW-1185">Reference proteome</keyword>
<dbReference type="Proteomes" id="UP000009168">
    <property type="component" value="Unassembled WGS sequence"/>
</dbReference>
<evidence type="ECO:0000313" key="3">
    <source>
        <dbReference type="Proteomes" id="UP000009168"/>
    </source>
</evidence>
<feature type="chain" id="PRO_5003712073" evidence="1">
    <location>
        <begin position="20"/>
        <end position="408"/>
    </location>
</feature>
<dbReference type="OrthoDB" id="4062651at2759"/>
<name>I7M7G8_TETTS</name>
<dbReference type="CDD" id="cd00064">
    <property type="entry name" value="FU"/>
    <property type="match status" value="1"/>
</dbReference>
<dbReference type="InterPro" id="IPR006212">
    <property type="entry name" value="Furin_repeat"/>
</dbReference>
<dbReference type="Gene3D" id="2.10.220.10">
    <property type="entry name" value="Hormone Receptor, Insulin-like Growth Factor Receptor 1, Chain A, domain 2"/>
    <property type="match status" value="1"/>
</dbReference>
<dbReference type="SUPFAM" id="SSF57184">
    <property type="entry name" value="Growth factor receptor domain"/>
    <property type="match status" value="1"/>
</dbReference>
<dbReference type="InParanoid" id="I7M7G8"/>